<sequence>MPDEGAENEKLYQNSKYRNGECYGIPYRCLIPKGFKNLAVAGRTISADRAMMSSVRIMSPCFATGQAAGTAVALGLKAGGIVLDKIDTDILRKWLRGLLNKGIGLTSMVKVIN</sequence>
<keyword evidence="2" id="KW-0560">Oxidoreductase</keyword>
<organism evidence="5 6">
    <name type="scientific">Clostridium boliviensis</name>
    <dbReference type="NCBI Taxonomy" id="318465"/>
    <lineage>
        <taxon>Bacteria</taxon>
        <taxon>Bacillati</taxon>
        <taxon>Bacillota</taxon>
        <taxon>Clostridia</taxon>
        <taxon>Eubacteriales</taxon>
        <taxon>Clostridiaceae</taxon>
        <taxon>Clostridium</taxon>
    </lineage>
</organism>
<gene>
    <name evidence="5" type="ORF">RZO55_14325</name>
</gene>
<dbReference type="Pfam" id="PF12831">
    <property type="entry name" value="FAD_oxidored"/>
    <property type="match status" value="1"/>
</dbReference>
<evidence type="ECO:0000256" key="2">
    <source>
        <dbReference type="ARBA" id="ARBA00023002"/>
    </source>
</evidence>
<dbReference type="PANTHER" id="PTHR43498">
    <property type="entry name" value="FERREDOXIN:COB-COM HETERODISULFIDE REDUCTASE SUBUNIT A"/>
    <property type="match status" value="1"/>
</dbReference>
<evidence type="ECO:0000256" key="1">
    <source>
        <dbReference type="ARBA" id="ARBA00022723"/>
    </source>
</evidence>
<dbReference type="RefSeq" id="WP_318064962.1">
    <property type="nucleotide sequence ID" value="NZ_JAWONS010000221.1"/>
</dbReference>
<proteinExistence type="predicted"/>
<dbReference type="PANTHER" id="PTHR43498:SF1">
    <property type="entry name" value="COB--COM HETERODISULFIDE REDUCTASE IRON-SULFUR SUBUNIT A"/>
    <property type="match status" value="1"/>
</dbReference>
<reference evidence="5 6" key="1">
    <citation type="submission" date="2023-10" db="EMBL/GenBank/DDBJ databases">
        <title>A novel Glycoside Hydrolase 43-Like Enzyme from Clostrdium boliviensis is an Endo-xylanase, and a Candidate for Xylooligosaccharides Production from Different Xylan Substrates.</title>
        <authorList>
            <person name="Alvarez M.T."/>
            <person name="Rocabado-Villegas L.R."/>
            <person name="Salas-Veizaga D.M."/>
            <person name="Linares-Pasten J.A."/>
            <person name="Gudmundsdottir E.E."/>
            <person name="Hreggvidsson G.O."/>
            <person name="Adlercreutz P."/>
            <person name="Nordberg Karlsson E."/>
        </authorList>
    </citation>
    <scope>NUCLEOTIDE SEQUENCE [LARGE SCALE GENOMIC DNA]</scope>
    <source>
        <strain evidence="5 6">E-1</strain>
    </source>
</reference>
<evidence type="ECO:0000313" key="6">
    <source>
        <dbReference type="Proteomes" id="UP001276854"/>
    </source>
</evidence>
<keyword evidence="6" id="KW-1185">Reference proteome</keyword>
<keyword evidence="3" id="KW-0408">Iron</keyword>
<dbReference type="EMBL" id="JAWONS010000221">
    <property type="protein sequence ID" value="MDW2798755.1"/>
    <property type="molecule type" value="Genomic_DNA"/>
</dbReference>
<accession>A0ABU4GMC1</accession>
<name>A0ABU4GMC1_9CLOT</name>
<evidence type="ECO:0000256" key="3">
    <source>
        <dbReference type="ARBA" id="ARBA00023004"/>
    </source>
</evidence>
<evidence type="ECO:0000256" key="4">
    <source>
        <dbReference type="ARBA" id="ARBA00023014"/>
    </source>
</evidence>
<keyword evidence="4" id="KW-0411">Iron-sulfur</keyword>
<dbReference type="Proteomes" id="UP001276854">
    <property type="component" value="Unassembled WGS sequence"/>
</dbReference>
<evidence type="ECO:0000313" key="5">
    <source>
        <dbReference type="EMBL" id="MDW2798755.1"/>
    </source>
</evidence>
<comment type="caution">
    <text evidence="5">The sequence shown here is derived from an EMBL/GenBank/DDBJ whole genome shotgun (WGS) entry which is preliminary data.</text>
</comment>
<protein>
    <submittedName>
        <fullName evidence="5">FAD-dependent oxidoreductase</fullName>
    </submittedName>
</protein>
<dbReference type="InterPro" id="IPR039650">
    <property type="entry name" value="HdrA-like"/>
</dbReference>
<keyword evidence="1" id="KW-0479">Metal-binding</keyword>